<feature type="compositionally biased region" description="Polar residues" evidence="1">
    <location>
        <begin position="246"/>
        <end position="255"/>
    </location>
</feature>
<feature type="compositionally biased region" description="Acidic residues" evidence="1">
    <location>
        <begin position="145"/>
        <end position="157"/>
    </location>
</feature>
<dbReference type="Proteomes" id="UP001152607">
    <property type="component" value="Unassembled WGS sequence"/>
</dbReference>
<feature type="compositionally biased region" description="Polar residues" evidence="1">
    <location>
        <begin position="53"/>
        <end position="83"/>
    </location>
</feature>
<feature type="compositionally biased region" description="Polar residues" evidence="1">
    <location>
        <begin position="383"/>
        <end position="402"/>
    </location>
</feature>
<protein>
    <submittedName>
        <fullName evidence="2">Uncharacterized protein</fullName>
    </submittedName>
</protein>
<feature type="compositionally biased region" description="Polar residues" evidence="1">
    <location>
        <begin position="282"/>
        <end position="303"/>
    </location>
</feature>
<evidence type="ECO:0000313" key="3">
    <source>
        <dbReference type="Proteomes" id="UP001152607"/>
    </source>
</evidence>
<evidence type="ECO:0000256" key="1">
    <source>
        <dbReference type="SAM" id="MobiDB-lite"/>
    </source>
</evidence>
<comment type="caution">
    <text evidence="2">The sequence shown here is derived from an EMBL/GenBank/DDBJ whole genome shotgun (WGS) entry which is preliminary data.</text>
</comment>
<feature type="region of interest" description="Disordered" evidence="1">
    <location>
        <begin position="337"/>
        <end position="420"/>
    </location>
</feature>
<name>A0A9W4UJ82_9PLEO</name>
<feature type="compositionally biased region" description="Polar residues" evidence="1">
    <location>
        <begin position="26"/>
        <end position="36"/>
    </location>
</feature>
<feature type="compositionally biased region" description="Basic and acidic residues" evidence="1">
    <location>
        <begin position="200"/>
        <end position="210"/>
    </location>
</feature>
<organism evidence="2 3">
    <name type="scientific">Periconia digitata</name>
    <dbReference type="NCBI Taxonomy" id="1303443"/>
    <lineage>
        <taxon>Eukaryota</taxon>
        <taxon>Fungi</taxon>
        <taxon>Dikarya</taxon>
        <taxon>Ascomycota</taxon>
        <taxon>Pezizomycotina</taxon>
        <taxon>Dothideomycetes</taxon>
        <taxon>Pleosporomycetidae</taxon>
        <taxon>Pleosporales</taxon>
        <taxon>Massarineae</taxon>
        <taxon>Periconiaceae</taxon>
        <taxon>Periconia</taxon>
    </lineage>
</organism>
<accession>A0A9W4UJ82</accession>
<feature type="region of interest" description="Disordered" evidence="1">
    <location>
        <begin position="1"/>
        <end position="257"/>
    </location>
</feature>
<reference evidence="2" key="1">
    <citation type="submission" date="2023-01" db="EMBL/GenBank/DDBJ databases">
        <authorList>
            <person name="Van Ghelder C."/>
            <person name="Rancurel C."/>
        </authorList>
    </citation>
    <scope>NUCLEOTIDE SEQUENCE</scope>
    <source>
        <strain evidence="2">CNCM I-4278</strain>
    </source>
</reference>
<feature type="region of interest" description="Disordered" evidence="1">
    <location>
        <begin position="278"/>
        <end position="313"/>
    </location>
</feature>
<evidence type="ECO:0000313" key="2">
    <source>
        <dbReference type="EMBL" id="CAI6335687.1"/>
    </source>
</evidence>
<dbReference type="EMBL" id="CAOQHR010000006">
    <property type="protein sequence ID" value="CAI6335687.1"/>
    <property type="molecule type" value="Genomic_DNA"/>
</dbReference>
<dbReference type="AlphaFoldDB" id="A0A9W4UJ82"/>
<keyword evidence="3" id="KW-1185">Reference proteome</keyword>
<feature type="compositionally biased region" description="Polar residues" evidence="1">
    <location>
        <begin position="347"/>
        <end position="358"/>
    </location>
</feature>
<sequence>MKHIFYGKPPNEEPTNLEDARPAFSDNISQPTTTPASHGPPPLASYDKRPHSQGKNHQTSPDDASYTSNSQSTAIQSSLSQGHQRPPLSSRKPPMTYQPRRPANAFAYASSPTHIIQHGIAEQMPSARYSSVPKIPTWREHQAEEDSESSAEYTSEEELLRSHPKGQAIKHARPPLRKAFTPTAINDARNAQLHSSAQPKSDRQRARETRATTNTAISQVAQEQPEVTPTRKESGDSVRSGSSISLTNYDGSNVSGRAVFTGPDQWDGLKEHIETLHRDNTLPVNAENSSSPKENSPLENRFSSIPRDTENGIDELGYSAATDVYADGIDQNILDQKEITEQRLPPRTSSYTHTSQAKSPDAPYHIPPSRAEIVVGNPKTQRRSSYQQHYESGSRGIQSNPMITFDASNDPKAERKSRSKTVKIYHDDKYDREIDRSLPDRSSMTHREDPQLEFEPRRRNWEPTRYRQERRKRHHEQYDEEFEPRSVQEYFENHIPDGRPYSRTPIIYHGDGRKKEFEFQESTGSQDFENMQYSGPSKIYRSGDKYRGAEYMCNSLGCSLRTVVWPNLNDFKHHLIRRHKNEDHSDYIRRLVYRNHCRVRR</sequence>
<gene>
    <name evidence="2" type="ORF">PDIGIT_LOCUS8772</name>
</gene>
<feature type="compositionally biased region" description="Polar residues" evidence="1">
    <location>
        <begin position="217"/>
        <end position="227"/>
    </location>
</feature>
<feature type="compositionally biased region" description="Basic residues" evidence="1">
    <location>
        <begin position="162"/>
        <end position="176"/>
    </location>
</feature>
<proteinExistence type="predicted"/>